<proteinExistence type="predicted"/>
<dbReference type="InterPro" id="IPR001851">
    <property type="entry name" value="ABC_transp_permease"/>
</dbReference>
<dbReference type="PANTHER" id="PTHR32196:SF71">
    <property type="entry name" value="AUTOINDUCER 2 IMPORT SYSTEM PERMEASE PROTEIN LSRD"/>
    <property type="match status" value="1"/>
</dbReference>
<keyword evidence="7 9" id="KW-0472">Membrane</keyword>
<feature type="transmembrane region" description="Helical" evidence="9">
    <location>
        <begin position="276"/>
        <end position="294"/>
    </location>
</feature>
<dbReference type="EMBL" id="SAYU02000025">
    <property type="protein sequence ID" value="NHA68243.1"/>
    <property type="molecule type" value="Genomic_DNA"/>
</dbReference>
<dbReference type="Proteomes" id="UP000287866">
    <property type="component" value="Unassembled WGS sequence"/>
</dbReference>
<evidence type="ECO:0000256" key="1">
    <source>
        <dbReference type="ARBA" id="ARBA00004651"/>
    </source>
</evidence>
<keyword evidence="5 9" id="KW-0812">Transmembrane</keyword>
<evidence type="ECO:0000256" key="9">
    <source>
        <dbReference type="SAM" id="Phobius"/>
    </source>
</evidence>
<sequence length="335" mass="33810">MTDAPTTTTTTTTSRLSRLSSVLAPMAGLATVLLLAAVTTPQLYTPEVMRLVLFQIGIIGIAALGQTLVLLTGGIDLSISGAIALTSVVLAVTTNGSDDRLVTALVLSVVAGLTVGLVNGALVVLRGVPPFVATFASFVLIQGVIIAWTGGAPSGRIPDGLSWLGSGRLFDVIPVPVLVFGVLAVVVGVVLERSTAGRRLYATGLNRDAARLSGVRTGLVIGSCYVASSLLGVVAGLVNASFTGYVDAALVRSLNLDSIAAAVIGGIALTGGRGRIGNTLIGVVLLAVLLTWLIQLGAGGGAQLIVSGAVIVLAVFMQGRRLRIPGTTAGKKGQQ</sequence>
<name>A0A8T6R3P3_9MICO</name>
<dbReference type="RefSeq" id="WP_164896072.1">
    <property type="nucleotide sequence ID" value="NZ_SAYU02000025.1"/>
</dbReference>
<evidence type="ECO:0000256" key="8">
    <source>
        <dbReference type="ARBA" id="ARBA00039381"/>
    </source>
</evidence>
<accession>A0A8T6R3P3</accession>
<evidence type="ECO:0000313" key="11">
    <source>
        <dbReference type="Proteomes" id="UP000287866"/>
    </source>
</evidence>
<feature type="transmembrane region" description="Helical" evidence="9">
    <location>
        <begin position="51"/>
        <end position="70"/>
    </location>
</feature>
<organism evidence="10 11">
    <name type="scientific">Phycicoccus flavus</name>
    <dbReference type="NCBI Taxonomy" id="2502783"/>
    <lineage>
        <taxon>Bacteria</taxon>
        <taxon>Bacillati</taxon>
        <taxon>Actinomycetota</taxon>
        <taxon>Actinomycetes</taxon>
        <taxon>Micrococcales</taxon>
        <taxon>Intrasporangiaceae</taxon>
        <taxon>Phycicoccus</taxon>
    </lineage>
</organism>
<keyword evidence="6 9" id="KW-1133">Transmembrane helix</keyword>
<dbReference type="GO" id="GO:0005886">
    <property type="term" value="C:plasma membrane"/>
    <property type="evidence" value="ECO:0007669"/>
    <property type="project" value="UniProtKB-SubCell"/>
</dbReference>
<dbReference type="Pfam" id="PF02653">
    <property type="entry name" value="BPD_transp_2"/>
    <property type="match status" value="1"/>
</dbReference>
<keyword evidence="11" id="KW-1185">Reference proteome</keyword>
<feature type="transmembrane region" description="Helical" evidence="9">
    <location>
        <begin position="250"/>
        <end position="269"/>
    </location>
</feature>
<evidence type="ECO:0000256" key="5">
    <source>
        <dbReference type="ARBA" id="ARBA00022692"/>
    </source>
</evidence>
<evidence type="ECO:0000256" key="2">
    <source>
        <dbReference type="ARBA" id="ARBA00022448"/>
    </source>
</evidence>
<feature type="transmembrane region" description="Helical" evidence="9">
    <location>
        <begin position="217"/>
        <end position="238"/>
    </location>
</feature>
<evidence type="ECO:0000313" key="10">
    <source>
        <dbReference type="EMBL" id="NHA68243.1"/>
    </source>
</evidence>
<feature type="transmembrane region" description="Helical" evidence="9">
    <location>
        <begin position="172"/>
        <end position="191"/>
    </location>
</feature>
<evidence type="ECO:0000256" key="3">
    <source>
        <dbReference type="ARBA" id="ARBA00022475"/>
    </source>
</evidence>
<protein>
    <recommendedName>
        <fullName evidence="8">Autoinducer 2 import system permease protein LsrD</fullName>
    </recommendedName>
</protein>
<gene>
    <name evidence="10" type="ORF">EPD83_009290</name>
</gene>
<feature type="transmembrane region" description="Helical" evidence="9">
    <location>
        <begin position="131"/>
        <end position="152"/>
    </location>
</feature>
<dbReference type="AlphaFoldDB" id="A0A8T6R3P3"/>
<evidence type="ECO:0000256" key="7">
    <source>
        <dbReference type="ARBA" id="ARBA00023136"/>
    </source>
</evidence>
<comment type="subcellular location">
    <subcellularLocation>
        <location evidence="1">Cell membrane</location>
        <topology evidence="1">Multi-pass membrane protein</topology>
    </subcellularLocation>
</comment>
<feature type="transmembrane region" description="Helical" evidence="9">
    <location>
        <begin position="21"/>
        <end position="39"/>
    </location>
</feature>
<keyword evidence="4" id="KW-0997">Cell inner membrane</keyword>
<dbReference type="PANTHER" id="PTHR32196">
    <property type="entry name" value="ABC TRANSPORTER PERMEASE PROTEIN YPHD-RELATED-RELATED"/>
    <property type="match status" value="1"/>
</dbReference>
<evidence type="ECO:0000256" key="6">
    <source>
        <dbReference type="ARBA" id="ARBA00022989"/>
    </source>
</evidence>
<dbReference type="CDD" id="cd06579">
    <property type="entry name" value="TM_PBP1_transp_AraH_like"/>
    <property type="match status" value="1"/>
</dbReference>
<feature type="transmembrane region" description="Helical" evidence="9">
    <location>
        <begin position="101"/>
        <end position="124"/>
    </location>
</feature>
<dbReference type="GO" id="GO:0022857">
    <property type="term" value="F:transmembrane transporter activity"/>
    <property type="evidence" value="ECO:0007669"/>
    <property type="project" value="InterPro"/>
</dbReference>
<comment type="caution">
    <text evidence="10">The sequence shown here is derived from an EMBL/GenBank/DDBJ whole genome shotgun (WGS) entry which is preliminary data.</text>
</comment>
<feature type="transmembrane region" description="Helical" evidence="9">
    <location>
        <begin position="77"/>
        <end position="95"/>
    </location>
</feature>
<evidence type="ECO:0000256" key="4">
    <source>
        <dbReference type="ARBA" id="ARBA00022519"/>
    </source>
</evidence>
<keyword evidence="2" id="KW-0813">Transport</keyword>
<keyword evidence="3" id="KW-1003">Cell membrane</keyword>
<feature type="transmembrane region" description="Helical" evidence="9">
    <location>
        <begin position="300"/>
        <end position="317"/>
    </location>
</feature>
<reference evidence="10" key="1">
    <citation type="submission" date="2020-03" db="EMBL/GenBank/DDBJ databases">
        <title>Phycicoccus flavus sp. nov., a novel endophytic actinobacterium isolated from branch of Kandelia candel.</title>
        <authorList>
            <person name="Tuo L."/>
        </authorList>
    </citation>
    <scope>NUCLEOTIDE SEQUENCE</scope>
    <source>
        <strain evidence="10">CMS6Z-2</strain>
    </source>
</reference>